<accession>A0A5J4P7B9</accession>
<evidence type="ECO:0000313" key="2">
    <source>
        <dbReference type="EMBL" id="KAA6305335.1"/>
    </source>
</evidence>
<keyword evidence="1" id="KW-0812">Transmembrane</keyword>
<name>A0A5J4P7B9_9ZZZZ</name>
<reference evidence="2" key="1">
    <citation type="submission" date="2019-03" db="EMBL/GenBank/DDBJ databases">
        <title>Single cell metagenomics reveals metabolic interactions within the superorganism composed of flagellate Streblomastix strix and complex community of Bacteroidetes bacteria on its surface.</title>
        <authorList>
            <person name="Treitli S.C."/>
            <person name="Kolisko M."/>
            <person name="Husnik F."/>
            <person name="Keeling P."/>
            <person name="Hampl V."/>
        </authorList>
    </citation>
    <scope>NUCLEOTIDE SEQUENCE</scope>
    <source>
        <strain evidence="2">STM</strain>
    </source>
</reference>
<evidence type="ECO:0000256" key="1">
    <source>
        <dbReference type="SAM" id="Phobius"/>
    </source>
</evidence>
<feature type="non-terminal residue" evidence="2">
    <location>
        <position position="101"/>
    </location>
</feature>
<organism evidence="2">
    <name type="scientific">termite gut metagenome</name>
    <dbReference type="NCBI Taxonomy" id="433724"/>
    <lineage>
        <taxon>unclassified sequences</taxon>
        <taxon>metagenomes</taxon>
        <taxon>organismal metagenomes</taxon>
    </lineage>
</organism>
<dbReference type="EMBL" id="SNRY01010782">
    <property type="protein sequence ID" value="KAA6305335.1"/>
    <property type="molecule type" value="Genomic_DNA"/>
</dbReference>
<feature type="transmembrane region" description="Helical" evidence="1">
    <location>
        <begin position="6"/>
        <end position="22"/>
    </location>
</feature>
<sequence>MVKTAFQYVFVFVVYFYCVRLLRGRCCGRYAQLNLTLTKQSCLILSTDIAFVAEKFTVGKHIFHFFQLIHIVHIGRGEIERMNHGIFIANSVKFVAEIVCF</sequence>
<keyword evidence="1" id="KW-0472">Membrane</keyword>
<dbReference type="AlphaFoldDB" id="A0A5J4P7B9"/>
<protein>
    <submittedName>
        <fullName evidence="2">Uncharacterized protein</fullName>
    </submittedName>
</protein>
<gene>
    <name evidence="2" type="ORF">EZS27_043013</name>
</gene>
<proteinExistence type="predicted"/>
<keyword evidence="1" id="KW-1133">Transmembrane helix</keyword>
<comment type="caution">
    <text evidence="2">The sequence shown here is derived from an EMBL/GenBank/DDBJ whole genome shotgun (WGS) entry which is preliminary data.</text>
</comment>